<dbReference type="Proteomes" id="UP000199662">
    <property type="component" value="Unassembled WGS sequence"/>
</dbReference>
<dbReference type="Pfam" id="PF01613">
    <property type="entry name" value="Flavin_Reduct"/>
    <property type="match status" value="1"/>
</dbReference>
<dbReference type="PANTHER" id="PTHR43567">
    <property type="entry name" value="FLAVOREDOXIN-RELATED-RELATED"/>
    <property type="match status" value="1"/>
</dbReference>
<dbReference type="GO" id="GO:0016646">
    <property type="term" value="F:oxidoreductase activity, acting on the CH-NH group of donors, NAD or NADP as acceptor"/>
    <property type="evidence" value="ECO:0007669"/>
    <property type="project" value="UniProtKB-ARBA"/>
</dbReference>
<gene>
    <name evidence="3" type="ORF">SAMN05660742_11062</name>
</gene>
<dbReference type="RefSeq" id="WP_091831659.1">
    <property type="nucleotide sequence ID" value="NZ_FNZK01000010.1"/>
</dbReference>
<evidence type="ECO:0000313" key="4">
    <source>
        <dbReference type="Proteomes" id="UP000199662"/>
    </source>
</evidence>
<dbReference type="STRING" id="84035.SAMN05660742_11062"/>
<dbReference type="InterPro" id="IPR052174">
    <property type="entry name" value="Flavoredoxin"/>
</dbReference>
<dbReference type="PANTHER" id="PTHR43567:SF5">
    <property type="entry name" value="HYPOTHETICAL CYTOSOLIC PROTEIN"/>
    <property type="match status" value="1"/>
</dbReference>
<reference evidence="3 4" key="1">
    <citation type="submission" date="2016-10" db="EMBL/GenBank/DDBJ databases">
        <authorList>
            <person name="de Groot N.N."/>
        </authorList>
    </citation>
    <scope>NUCLEOTIDE SEQUENCE [LARGE SCALE GENOMIC DNA]</scope>
    <source>
        <strain evidence="3 4">DSM 2179</strain>
    </source>
</reference>
<dbReference type="InterPro" id="IPR002563">
    <property type="entry name" value="Flavin_Rdtase-like_dom"/>
</dbReference>
<dbReference type="AlphaFoldDB" id="A0A1H6ZV51"/>
<proteinExistence type="inferred from homology"/>
<keyword evidence="4" id="KW-1185">Reference proteome</keyword>
<sequence length="170" mass="19160">MAITEIPYADYADLFIEKESHGGVFLSTCADGKNNTMTIGWGSIGFMWGKPVLTVMIRKSRYSYELIEKNPEFTVSIPIHDDFKKALGVCGSKSGRSLDKFQEANLKIMAGQKVTPPVIKGAGLHIECKVRYQQTLSADKFSQELCDKWYGDQDWHVLYYGEIVSAYVEK</sequence>
<comment type="similarity">
    <text evidence="1">Belongs to the flavoredoxin family.</text>
</comment>
<evidence type="ECO:0000259" key="2">
    <source>
        <dbReference type="Pfam" id="PF01613"/>
    </source>
</evidence>
<dbReference type="SUPFAM" id="SSF50475">
    <property type="entry name" value="FMN-binding split barrel"/>
    <property type="match status" value="1"/>
</dbReference>
<protein>
    <submittedName>
        <fullName evidence="3">NADH-FMN oxidoreductase RutF, flavin reductase (DIM6/NTAB) family</fullName>
    </submittedName>
</protein>
<dbReference type="InterPro" id="IPR012349">
    <property type="entry name" value="Split_barrel_FMN-bd"/>
</dbReference>
<evidence type="ECO:0000313" key="3">
    <source>
        <dbReference type="EMBL" id="SEJ55477.1"/>
    </source>
</evidence>
<dbReference type="GO" id="GO:0010181">
    <property type="term" value="F:FMN binding"/>
    <property type="evidence" value="ECO:0007669"/>
    <property type="project" value="InterPro"/>
</dbReference>
<dbReference type="Gene3D" id="2.30.110.10">
    <property type="entry name" value="Electron Transport, Fmn-binding Protein, Chain A"/>
    <property type="match status" value="1"/>
</dbReference>
<organism evidence="3 4">
    <name type="scientific">Propionispira arboris</name>
    <dbReference type="NCBI Taxonomy" id="84035"/>
    <lineage>
        <taxon>Bacteria</taxon>
        <taxon>Bacillati</taxon>
        <taxon>Bacillota</taxon>
        <taxon>Negativicutes</taxon>
        <taxon>Selenomonadales</taxon>
        <taxon>Selenomonadaceae</taxon>
        <taxon>Propionispira</taxon>
    </lineage>
</organism>
<feature type="domain" description="Flavin reductase like" evidence="2">
    <location>
        <begin position="23"/>
        <end position="169"/>
    </location>
</feature>
<name>A0A1H6ZV51_9FIRM</name>
<accession>A0A1H6ZV51</accession>
<evidence type="ECO:0000256" key="1">
    <source>
        <dbReference type="ARBA" id="ARBA00038054"/>
    </source>
</evidence>
<dbReference type="EMBL" id="FNZK01000010">
    <property type="protein sequence ID" value="SEJ55477.1"/>
    <property type="molecule type" value="Genomic_DNA"/>
</dbReference>